<dbReference type="InParanoid" id="A0A2K1L1Z5"/>
<dbReference type="SUPFAM" id="SSF56112">
    <property type="entry name" value="Protein kinase-like (PK-like)"/>
    <property type="match status" value="1"/>
</dbReference>
<dbReference type="PROSITE" id="PS50011">
    <property type="entry name" value="PROTEIN_KINASE_DOM"/>
    <property type="match status" value="1"/>
</dbReference>
<dbReference type="Proteomes" id="UP000006727">
    <property type="component" value="Chromosome 2"/>
</dbReference>
<reference evidence="4" key="3">
    <citation type="submission" date="2020-12" db="UniProtKB">
        <authorList>
            <consortium name="EnsemblPlants"/>
        </authorList>
    </citation>
    <scope>IDENTIFICATION</scope>
</reference>
<evidence type="ECO:0000313" key="4">
    <source>
        <dbReference type="EnsemblPlants" id="PAC:32936019.CDS.1"/>
    </source>
</evidence>
<reference evidence="3 5" key="1">
    <citation type="journal article" date="2008" name="Science">
        <title>The Physcomitrella genome reveals evolutionary insights into the conquest of land by plants.</title>
        <authorList>
            <person name="Rensing S."/>
            <person name="Lang D."/>
            <person name="Zimmer A."/>
            <person name="Terry A."/>
            <person name="Salamov A."/>
            <person name="Shapiro H."/>
            <person name="Nishiyama T."/>
            <person name="Perroud P.-F."/>
            <person name="Lindquist E."/>
            <person name="Kamisugi Y."/>
            <person name="Tanahashi T."/>
            <person name="Sakakibara K."/>
            <person name="Fujita T."/>
            <person name="Oishi K."/>
            <person name="Shin-I T."/>
            <person name="Kuroki Y."/>
            <person name="Toyoda A."/>
            <person name="Suzuki Y."/>
            <person name="Hashimoto A."/>
            <person name="Yamaguchi K."/>
            <person name="Sugano A."/>
            <person name="Kohara Y."/>
            <person name="Fujiyama A."/>
            <person name="Anterola A."/>
            <person name="Aoki S."/>
            <person name="Ashton N."/>
            <person name="Barbazuk W.B."/>
            <person name="Barker E."/>
            <person name="Bennetzen J."/>
            <person name="Bezanilla M."/>
            <person name="Blankenship R."/>
            <person name="Cho S.H."/>
            <person name="Dutcher S."/>
            <person name="Estelle M."/>
            <person name="Fawcett J.A."/>
            <person name="Gundlach H."/>
            <person name="Hanada K."/>
            <person name="Heyl A."/>
            <person name="Hicks K.A."/>
            <person name="Hugh J."/>
            <person name="Lohr M."/>
            <person name="Mayer K."/>
            <person name="Melkozernov A."/>
            <person name="Murata T."/>
            <person name="Nelson D."/>
            <person name="Pils B."/>
            <person name="Prigge M."/>
            <person name="Reiss B."/>
            <person name="Renner T."/>
            <person name="Rombauts S."/>
            <person name="Rushton P."/>
            <person name="Sanderfoot A."/>
            <person name="Schween G."/>
            <person name="Shiu S.-H."/>
            <person name="Stueber K."/>
            <person name="Theodoulou F.L."/>
            <person name="Tu H."/>
            <person name="Van de Peer Y."/>
            <person name="Verrier P.J."/>
            <person name="Waters E."/>
            <person name="Wood A."/>
            <person name="Yang L."/>
            <person name="Cove D."/>
            <person name="Cuming A."/>
            <person name="Hasebe M."/>
            <person name="Lucas S."/>
            <person name="Mishler D.B."/>
            <person name="Reski R."/>
            <person name="Grigoriev I."/>
            <person name="Quatrano R.S."/>
            <person name="Boore J.L."/>
        </authorList>
    </citation>
    <scope>NUCLEOTIDE SEQUENCE [LARGE SCALE GENOMIC DNA]</scope>
    <source>
        <strain evidence="4 5">cv. Gransden 2004</strain>
    </source>
</reference>
<organism evidence="3">
    <name type="scientific">Physcomitrium patens</name>
    <name type="common">Spreading-leaved earth moss</name>
    <name type="synonym">Physcomitrella patens</name>
    <dbReference type="NCBI Taxonomy" id="3218"/>
    <lineage>
        <taxon>Eukaryota</taxon>
        <taxon>Viridiplantae</taxon>
        <taxon>Streptophyta</taxon>
        <taxon>Embryophyta</taxon>
        <taxon>Bryophyta</taxon>
        <taxon>Bryophytina</taxon>
        <taxon>Bryopsida</taxon>
        <taxon>Funariidae</taxon>
        <taxon>Funariales</taxon>
        <taxon>Funariaceae</taxon>
        <taxon>Physcomitrium</taxon>
    </lineage>
</organism>
<feature type="domain" description="Protein kinase" evidence="2">
    <location>
        <begin position="159"/>
        <end position="347"/>
    </location>
</feature>
<dbReference type="EMBL" id="ABEU02000002">
    <property type="protein sequence ID" value="PNR60055.1"/>
    <property type="molecule type" value="Genomic_DNA"/>
</dbReference>
<proteinExistence type="predicted"/>
<name>A0A2K1L1Z5_PHYPA</name>
<feature type="signal peptide" evidence="1">
    <location>
        <begin position="1"/>
        <end position="19"/>
    </location>
</feature>
<dbReference type="AlphaFoldDB" id="A0A2K1L1Z5"/>
<dbReference type="Gramene" id="Pp3c2_17770V3.2">
    <property type="protein sequence ID" value="PAC:32936020.CDS.1"/>
    <property type="gene ID" value="Pp3c2_17770"/>
</dbReference>
<dbReference type="GO" id="GO:0004672">
    <property type="term" value="F:protein kinase activity"/>
    <property type="evidence" value="ECO:0007669"/>
    <property type="project" value="InterPro"/>
</dbReference>
<gene>
    <name evidence="3" type="ORF">PHYPA_002848</name>
</gene>
<sequence>MDPVTIAGLVSTAVSLVMALSQLINLCNNIADKMRVIASGYDDEVSTILVLENTITAISSDICRTDKPAQYSSEAISSLYVAILRKLQTLQLKLNKDTRMKRLFVIDKRRRSVGELKEYCQILVNLGLAHCMADNMFNKELTLHNCLRNASNAQKSVCYKTKSDLANDGVYEDNKNFTIPNDSAIIIHDNVQCIVEYIEPGSSSKERKDRFLRLVAVVIELRDISCNYIVKPWKIVEPKKGFYLLSKTSLSNRLRDIIGSDVVKKNIRIAIDIAHAVNEIHVCGIAHKNINGSSVLADTNGNVGLSCFIGSKIMSTEHSDNSYEQDSAITKRMTQLYQAPERRGQHR</sequence>
<dbReference type="EnsemblPlants" id="Pp3c2_17770V3.1">
    <property type="protein sequence ID" value="PAC:32936019.CDS.1"/>
    <property type="gene ID" value="Pp3c2_17770"/>
</dbReference>
<feature type="chain" id="PRO_5033311193" description="Protein kinase domain-containing protein" evidence="1">
    <location>
        <begin position="20"/>
        <end position="347"/>
    </location>
</feature>
<evidence type="ECO:0000313" key="3">
    <source>
        <dbReference type="EMBL" id="PNR60055.1"/>
    </source>
</evidence>
<dbReference type="InterPro" id="IPR000719">
    <property type="entry name" value="Prot_kinase_dom"/>
</dbReference>
<evidence type="ECO:0000259" key="2">
    <source>
        <dbReference type="PROSITE" id="PS50011"/>
    </source>
</evidence>
<keyword evidence="5" id="KW-1185">Reference proteome</keyword>
<evidence type="ECO:0000313" key="5">
    <source>
        <dbReference type="Proteomes" id="UP000006727"/>
    </source>
</evidence>
<reference evidence="3 5" key="2">
    <citation type="journal article" date="2018" name="Plant J.">
        <title>The Physcomitrella patens chromosome-scale assembly reveals moss genome structure and evolution.</title>
        <authorList>
            <person name="Lang D."/>
            <person name="Ullrich K.K."/>
            <person name="Murat F."/>
            <person name="Fuchs J."/>
            <person name="Jenkins J."/>
            <person name="Haas F.B."/>
            <person name="Piednoel M."/>
            <person name="Gundlach H."/>
            <person name="Van Bel M."/>
            <person name="Meyberg R."/>
            <person name="Vives C."/>
            <person name="Morata J."/>
            <person name="Symeonidi A."/>
            <person name="Hiss M."/>
            <person name="Muchero W."/>
            <person name="Kamisugi Y."/>
            <person name="Saleh O."/>
            <person name="Blanc G."/>
            <person name="Decker E.L."/>
            <person name="van Gessel N."/>
            <person name="Grimwood J."/>
            <person name="Hayes R.D."/>
            <person name="Graham S.W."/>
            <person name="Gunter L.E."/>
            <person name="McDaniel S.F."/>
            <person name="Hoernstein S.N.W."/>
            <person name="Larsson A."/>
            <person name="Li F.W."/>
            <person name="Perroud P.F."/>
            <person name="Phillips J."/>
            <person name="Ranjan P."/>
            <person name="Rokshar D.S."/>
            <person name="Rothfels C.J."/>
            <person name="Schneider L."/>
            <person name="Shu S."/>
            <person name="Stevenson D.W."/>
            <person name="Thummler F."/>
            <person name="Tillich M."/>
            <person name="Villarreal Aguilar J.C."/>
            <person name="Widiez T."/>
            <person name="Wong G.K."/>
            <person name="Wymore A."/>
            <person name="Zhang Y."/>
            <person name="Zimmer A.D."/>
            <person name="Quatrano R.S."/>
            <person name="Mayer K.F.X."/>
            <person name="Goodstein D."/>
            <person name="Casacuberta J.M."/>
            <person name="Vandepoele K."/>
            <person name="Reski R."/>
            <person name="Cuming A.C."/>
            <person name="Tuskan G.A."/>
            <person name="Maumus F."/>
            <person name="Salse J."/>
            <person name="Schmutz J."/>
            <person name="Rensing S.A."/>
        </authorList>
    </citation>
    <scope>NUCLEOTIDE SEQUENCE [LARGE SCALE GENOMIC DNA]</scope>
    <source>
        <strain evidence="4 5">cv. Gransden 2004</strain>
    </source>
</reference>
<dbReference type="Gene3D" id="1.10.510.10">
    <property type="entry name" value="Transferase(Phosphotransferase) domain 1"/>
    <property type="match status" value="1"/>
</dbReference>
<dbReference type="InterPro" id="IPR011009">
    <property type="entry name" value="Kinase-like_dom_sf"/>
</dbReference>
<dbReference type="EnsemblPlants" id="Pp3c2_17770V3.2">
    <property type="protein sequence ID" value="PAC:32936020.CDS.1"/>
    <property type="gene ID" value="Pp3c2_17770"/>
</dbReference>
<protein>
    <recommendedName>
        <fullName evidence="2">Protein kinase domain-containing protein</fullName>
    </recommendedName>
</protein>
<dbReference type="Gramene" id="Pp3c2_17770V3.1">
    <property type="protein sequence ID" value="PAC:32936019.CDS.1"/>
    <property type="gene ID" value="Pp3c2_17770"/>
</dbReference>
<evidence type="ECO:0000256" key="1">
    <source>
        <dbReference type="SAM" id="SignalP"/>
    </source>
</evidence>
<keyword evidence="1" id="KW-0732">Signal</keyword>
<accession>A0A2K1L1Z5</accession>
<dbReference type="GO" id="GO:0005524">
    <property type="term" value="F:ATP binding"/>
    <property type="evidence" value="ECO:0007669"/>
    <property type="project" value="InterPro"/>
</dbReference>